<sequence>MDIALAKLHEKANDAALVGDFILAIKLNQDIIRETPGDSDAYLRLGFAYLQTGDFISSKQAYRQALKIEPMNQIARNNLDKIKILEKDTDNTSLLASEGPVHSVNPNLFLNVLGKTKEVTLVNIGQADVLAKLKIGELVEFKIKKRRVEVRDTNNEYIGALPDDISKRLIFFLEADSSFLVYIKAASKNYVDIFIKEEKKGAKVRGFATFPKNIQDDLKMMNADTNENEDSPEAREGQEDTDGTVNVDEEEMAPETDIDLEALADRDDEEFHGAERSDFEDEDE</sequence>
<feature type="compositionally biased region" description="Acidic residues" evidence="2">
    <location>
        <begin position="239"/>
        <end position="262"/>
    </location>
</feature>
<evidence type="ECO:0000256" key="1">
    <source>
        <dbReference type="PROSITE-ProRule" id="PRU00339"/>
    </source>
</evidence>
<evidence type="ECO:0000313" key="3">
    <source>
        <dbReference type="EMBL" id="OGK18107.1"/>
    </source>
</evidence>
<feature type="region of interest" description="Disordered" evidence="2">
    <location>
        <begin position="223"/>
        <end position="284"/>
    </location>
</feature>
<dbReference type="EMBL" id="MFZH01000037">
    <property type="protein sequence ID" value="OGK18107.1"/>
    <property type="molecule type" value="Genomic_DNA"/>
</dbReference>
<dbReference type="Gene3D" id="1.25.40.10">
    <property type="entry name" value="Tetratricopeptide repeat domain"/>
    <property type="match status" value="1"/>
</dbReference>
<dbReference type="InterPro" id="IPR019734">
    <property type="entry name" value="TPR_rpt"/>
</dbReference>
<protein>
    <submittedName>
        <fullName evidence="3">Uncharacterized protein</fullName>
    </submittedName>
</protein>
<keyword evidence="1" id="KW-0802">TPR repeat</keyword>
<dbReference type="PROSITE" id="PS50005">
    <property type="entry name" value="TPR"/>
    <property type="match status" value="1"/>
</dbReference>
<name>A0A1F7GGP5_9BACT</name>
<evidence type="ECO:0000313" key="4">
    <source>
        <dbReference type="Proteomes" id="UP000176850"/>
    </source>
</evidence>
<proteinExistence type="predicted"/>
<dbReference type="SMART" id="SM00028">
    <property type="entry name" value="TPR"/>
    <property type="match status" value="1"/>
</dbReference>
<dbReference type="PROSITE" id="PS50293">
    <property type="entry name" value="TPR_REGION"/>
    <property type="match status" value="1"/>
</dbReference>
<dbReference type="InterPro" id="IPR011990">
    <property type="entry name" value="TPR-like_helical_dom_sf"/>
</dbReference>
<accession>A0A1F7GGP5</accession>
<evidence type="ECO:0000256" key="2">
    <source>
        <dbReference type="SAM" id="MobiDB-lite"/>
    </source>
</evidence>
<dbReference type="SUPFAM" id="SSF48452">
    <property type="entry name" value="TPR-like"/>
    <property type="match status" value="1"/>
</dbReference>
<feature type="repeat" description="TPR" evidence="1">
    <location>
        <begin position="39"/>
        <end position="72"/>
    </location>
</feature>
<dbReference type="AlphaFoldDB" id="A0A1F7GGP5"/>
<comment type="caution">
    <text evidence="3">The sequence shown here is derived from an EMBL/GenBank/DDBJ whole genome shotgun (WGS) entry which is preliminary data.</text>
</comment>
<gene>
    <name evidence="3" type="ORF">A2799_04685</name>
</gene>
<organism evidence="3 4">
    <name type="scientific">Candidatus Roizmanbacteria bacterium RIFCSPHIGHO2_01_FULL_39_24</name>
    <dbReference type="NCBI Taxonomy" id="1802032"/>
    <lineage>
        <taxon>Bacteria</taxon>
        <taxon>Candidatus Roizmaniibacteriota</taxon>
    </lineage>
</organism>
<feature type="compositionally biased region" description="Basic and acidic residues" evidence="2">
    <location>
        <begin position="263"/>
        <end position="277"/>
    </location>
</feature>
<reference evidence="3 4" key="1">
    <citation type="journal article" date="2016" name="Nat. Commun.">
        <title>Thousands of microbial genomes shed light on interconnected biogeochemical processes in an aquifer system.</title>
        <authorList>
            <person name="Anantharaman K."/>
            <person name="Brown C.T."/>
            <person name="Hug L.A."/>
            <person name="Sharon I."/>
            <person name="Castelle C.J."/>
            <person name="Probst A.J."/>
            <person name="Thomas B.C."/>
            <person name="Singh A."/>
            <person name="Wilkins M.J."/>
            <person name="Karaoz U."/>
            <person name="Brodie E.L."/>
            <person name="Williams K.H."/>
            <person name="Hubbard S.S."/>
            <person name="Banfield J.F."/>
        </authorList>
    </citation>
    <scope>NUCLEOTIDE SEQUENCE [LARGE SCALE GENOMIC DNA]</scope>
</reference>
<dbReference type="Proteomes" id="UP000176850">
    <property type="component" value="Unassembled WGS sequence"/>
</dbReference>
<dbReference type="Pfam" id="PF13181">
    <property type="entry name" value="TPR_8"/>
    <property type="match status" value="1"/>
</dbReference>